<dbReference type="InterPro" id="IPR002433">
    <property type="entry name" value="Orn_de-COase"/>
</dbReference>
<reference evidence="8 9" key="1">
    <citation type="submission" date="2021-02" db="EMBL/GenBank/DDBJ databases">
        <title>Draft genome and description of Leucobacter sp nov strain Marseille-Q4368.</title>
        <authorList>
            <person name="Boxberger M."/>
            <person name="La Scola B."/>
        </authorList>
    </citation>
    <scope>NUCLEOTIDE SEQUENCE [LARGE SCALE GENOMIC DNA]</scope>
    <source>
        <strain evidence="8 9">Marseille-Q4368</strain>
    </source>
</reference>
<comment type="cofactor">
    <cofactor evidence="1">
        <name>pyridoxal 5'-phosphate</name>
        <dbReference type="ChEBI" id="CHEBI:597326"/>
    </cofactor>
</comment>
<dbReference type="InterPro" id="IPR022644">
    <property type="entry name" value="De-COase2_N"/>
</dbReference>
<name>A0ABS5M5F4_9MICO</name>
<dbReference type="Pfam" id="PF02784">
    <property type="entry name" value="Orn_Arg_deC_N"/>
    <property type="match status" value="1"/>
</dbReference>
<dbReference type="PANTHER" id="PTHR43727:SF3">
    <property type="entry name" value="GROUP IV DECARBOXYLASE"/>
    <property type="match status" value="1"/>
</dbReference>
<dbReference type="SUPFAM" id="SSF50621">
    <property type="entry name" value="Alanine racemase C-terminal domain-like"/>
    <property type="match status" value="1"/>
</dbReference>
<dbReference type="InterPro" id="IPR000183">
    <property type="entry name" value="Orn/DAP/Arg_de-COase"/>
</dbReference>
<dbReference type="EMBL" id="JAFEVO010000001">
    <property type="protein sequence ID" value="MBS3182421.1"/>
    <property type="molecule type" value="Genomic_DNA"/>
</dbReference>
<keyword evidence="2" id="KW-0210">Decarboxylase</keyword>
<evidence type="ECO:0000313" key="9">
    <source>
        <dbReference type="Proteomes" id="UP000811492"/>
    </source>
</evidence>
<dbReference type="InterPro" id="IPR022643">
    <property type="entry name" value="De-COase2_C"/>
</dbReference>
<organism evidence="8 9">
    <name type="scientific">Leucobacter manosquensis</name>
    <dbReference type="NCBI Taxonomy" id="2810611"/>
    <lineage>
        <taxon>Bacteria</taxon>
        <taxon>Bacillati</taxon>
        <taxon>Actinomycetota</taxon>
        <taxon>Actinomycetes</taxon>
        <taxon>Micrococcales</taxon>
        <taxon>Microbacteriaceae</taxon>
        <taxon>Leucobacter</taxon>
    </lineage>
</organism>
<dbReference type="InterPro" id="IPR022657">
    <property type="entry name" value="De-COase2_CS"/>
</dbReference>
<dbReference type="Gene3D" id="3.20.20.10">
    <property type="entry name" value="Alanine racemase"/>
    <property type="match status" value="1"/>
</dbReference>
<feature type="domain" description="Orn/DAP/Arg decarboxylase 2 N-terminal" evidence="7">
    <location>
        <begin position="45"/>
        <end position="285"/>
    </location>
</feature>
<dbReference type="InterPro" id="IPR029066">
    <property type="entry name" value="PLP-binding_barrel"/>
</dbReference>
<evidence type="ECO:0000259" key="7">
    <source>
        <dbReference type="Pfam" id="PF02784"/>
    </source>
</evidence>
<evidence type="ECO:0000256" key="4">
    <source>
        <dbReference type="ARBA" id="ARBA00023239"/>
    </source>
</evidence>
<feature type="domain" description="Orn/DAP/Arg decarboxylase 2 C-terminal" evidence="6">
    <location>
        <begin position="288"/>
        <end position="382"/>
    </location>
</feature>
<evidence type="ECO:0000256" key="3">
    <source>
        <dbReference type="ARBA" id="ARBA00022898"/>
    </source>
</evidence>
<comment type="caution">
    <text evidence="8">The sequence shown here is derived from an EMBL/GenBank/DDBJ whole genome shotgun (WGS) entry which is preliminary data.</text>
</comment>
<gene>
    <name evidence="8" type="ORF">JSQ98_09480</name>
</gene>
<dbReference type="PROSITE" id="PS00878">
    <property type="entry name" value="ODR_DC_2_1"/>
    <property type="match status" value="1"/>
</dbReference>
<keyword evidence="3" id="KW-0663">Pyridoxal phosphate</keyword>
<dbReference type="PROSITE" id="PS00879">
    <property type="entry name" value="ODR_DC_2_2"/>
    <property type="match status" value="1"/>
</dbReference>
<dbReference type="PRINTS" id="PR01179">
    <property type="entry name" value="ODADCRBXLASE"/>
</dbReference>
<accession>A0ABS5M5F4</accession>
<comment type="similarity">
    <text evidence="5">Belongs to the Orn/Lys/Arg decarboxylase class-II family.</text>
</comment>
<proteinExistence type="inferred from homology"/>
<dbReference type="InterPro" id="IPR022653">
    <property type="entry name" value="De-COase2_pyr-phos_BS"/>
</dbReference>
<evidence type="ECO:0000256" key="5">
    <source>
        <dbReference type="RuleBase" id="RU003737"/>
    </source>
</evidence>
<evidence type="ECO:0000256" key="1">
    <source>
        <dbReference type="ARBA" id="ARBA00001933"/>
    </source>
</evidence>
<dbReference type="RefSeq" id="WP_211649444.1">
    <property type="nucleotide sequence ID" value="NZ_JAFEVO010000001.1"/>
</dbReference>
<keyword evidence="9" id="KW-1185">Reference proteome</keyword>
<evidence type="ECO:0000259" key="6">
    <source>
        <dbReference type="Pfam" id="PF00278"/>
    </source>
</evidence>
<dbReference type="PRINTS" id="PR01182">
    <property type="entry name" value="ORNDCRBXLASE"/>
</dbReference>
<evidence type="ECO:0000313" key="8">
    <source>
        <dbReference type="EMBL" id="MBS3182421.1"/>
    </source>
</evidence>
<dbReference type="SUPFAM" id="SSF51419">
    <property type="entry name" value="PLP-binding barrel"/>
    <property type="match status" value="1"/>
</dbReference>
<dbReference type="Pfam" id="PF00278">
    <property type="entry name" value="Orn_DAP_Arg_deC"/>
    <property type="match status" value="1"/>
</dbReference>
<dbReference type="PANTHER" id="PTHR43727">
    <property type="entry name" value="DIAMINOPIMELATE DECARBOXYLASE"/>
    <property type="match status" value="1"/>
</dbReference>
<protein>
    <submittedName>
        <fullName evidence="8">Diaminopimelate decarboxylase</fullName>
    </submittedName>
</protein>
<evidence type="ECO:0000256" key="2">
    <source>
        <dbReference type="ARBA" id="ARBA00022793"/>
    </source>
</evidence>
<dbReference type="Gene3D" id="2.40.37.10">
    <property type="entry name" value="Lyase, Ornithine Decarboxylase, Chain A, domain 1"/>
    <property type="match status" value="1"/>
</dbReference>
<dbReference type="InterPro" id="IPR009006">
    <property type="entry name" value="Ala_racemase/Decarboxylase_C"/>
</dbReference>
<dbReference type="Proteomes" id="UP000811492">
    <property type="component" value="Unassembled WGS sequence"/>
</dbReference>
<keyword evidence="4" id="KW-0456">Lyase</keyword>
<sequence length="430" mass="46414">MSDTGRRSRILQAATDRGILHPERAPLAAFVDWERVTLNVEHLMHAFPADLSTLHAFAVKANSLVPVLARLRELGMGAEVASDGELTAALQAGFTPERIVFDSPAKSWQELRRALELGVSLNIDNFQELERVRQIVKERPSTSEIGIRLNPQVGTGDIAAMSTAGVHSKFGIPLEDPGMRERLIEAYLAHPWLRRAHTHVGSQGCPLPLIGQGVNELVRFADEVNTRAGFAQIQTLDIGGGLPVDFKTDAPLSAFDEYVAVLGEGAPRLFSGDYAIVTEFGRSILAKQGFIAAYVEYTKQVGGRDIAITHAGAQIATRTIFMPVAWPLRIEAFSQSGDAKSLEHTVVQDVAGPCCFAGDLVARGRELPALVPGDIVALLDTGAYYASNPFAYNSLPVPGVYGVSMTANAAPEFSVMREAQLEPYLEATAE</sequence>